<keyword evidence="4" id="KW-1185">Reference proteome</keyword>
<keyword evidence="1" id="KW-1133">Transmembrane helix</keyword>
<evidence type="ECO:0000256" key="1">
    <source>
        <dbReference type="SAM" id="Phobius"/>
    </source>
</evidence>
<sequence>MSKHLTDDTGAVMLFTLLFILIITVMGLIATQTSVFEIKITENSRRYNEEFARAEAALNDAIANFRNMPPFSETTQTTFGGGEATSETRTYVIEKVLNDTRYADYRTAFYKHGSYPVSSPSAAIEIRRIEKKTAPVPGLSTQANNVPKTLPHRYYAGSIDKRRFAVTATALKRNSTTFSTIWVQKGISLPAEQDKDLF</sequence>
<evidence type="ECO:0000313" key="4">
    <source>
        <dbReference type="Proteomes" id="UP000198870"/>
    </source>
</evidence>
<dbReference type="AlphaFoldDB" id="A0A1G5AKM7"/>
<proteinExistence type="predicted"/>
<reference evidence="3 4" key="1">
    <citation type="submission" date="2016-10" db="EMBL/GenBank/DDBJ databases">
        <authorList>
            <person name="de Groot N.N."/>
        </authorList>
    </citation>
    <scope>NUCLEOTIDE SEQUENCE [LARGE SCALE GENOMIC DNA]</scope>
    <source>
        <strain evidence="3 4">AA1</strain>
    </source>
</reference>
<gene>
    <name evidence="3" type="ORF">SAMN05216233_101259</name>
</gene>
<accession>A0A1G5AKM7</accession>
<protein>
    <recommendedName>
        <fullName evidence="2">Type 4 fimbrial biogenesis protein PilX N-terminal domain-containing protein</fullName>
    </recommendedName>
</protein>
<keyword evidence="1" id="KW-0472">Membrane</keyword>
<evidence type="ECO:0000259" key="2">
    <source>
        <dbReference type="Pfam" id="PF14341"/>
    </source>
</evidence>
<dbReference type="Pfam" id="PF14341">
    <property type="entry name" value="PilX_N"/>
    <property type="match status" value="1"/>
</dbReference>
<feature type="domain" description="Type 4 fimbrial biogenesis protein PilX N-terminal" evidence="2">
    <location>
        <begin position="14"/>
        <end position="59"/>
    </location>
</feature>
<evidence type="ECO:0000313" key="3">
    <source>
        <dbReference type="EMBL" id="SCX78404.1"/>
    </source>
</evidence>
<dbReference type="Proteomes" id="UP000198870">
    <property type="component" value="Unassembled WGS sequence"/>
</dbReference>
<name>A0A1G5AKM7_9BACT</name>
<dbReference type="InterPro" id="IPR025746">
    <property type="entry name" value="PilX_N_dom"/>
</dbReference>
<organism evidence="3 4">
    <name type="scientific">Desulfoluna spongiiphila</name>
    <dbReference type="NCBI Taxonomy" id="419481"/>
    <lineage>
        <taxon>Bacteria</taxon>
        <taxon>Pseudomonadati</taxon>
        <taxon>Thermodesulfobacteriota</taxon>
        <taxon>Desulfobacteria</taxon>
        <taxon>Desulfobacterales</taxon>
        <taxon>Desulfolunaceae</taxon>
        <taxon>Desulfoluna</taxon>
    </lineage>
</organism>
<dbReference type="RefSeq" id="WP_092207475.1">
    <property type="nucleotide sequence ID" value="NZ_FMUX01000001.1"/>
</dbReference>
<dbReference type="EMBL" id="FMUX01000001">
    <property type="protein sequence ID" value="SCX78404.1"/>
    <property type="molecule type" value="Genomic_DNA"/>
</dbReference>
<feature type="transmembrane region" description="Helical" evidence="1">
    <location>
        <begin position="12"/>
        <end position="36"/>
    </location>
</feature>
<dbReference type="STRING" id="419481.SAMN05216233_101259"/>
<keyword evidence="1" id="KW-0812">Transmembrane</keyword>